<feature type="coiled-coil region" evidence="1">
    <location>
        <begin position="54"/>
        <end position="81"/>
    </location>
</feature>
<reference evidence="3 4" key="1">
    <citation type="submission" date="2023-04" db="EMBL/GenBank/DDBJ databases">
        <title>A long-awaited taxogenomic arrangement of the family Halomonadaceae.</title>
        <authorList>
            <person name="De La Haba R."/>
            <person name="Chuvochina M."/>
            <person name="Wittouck S."/>
            <person name="Arahal D.R."/>
            <person name="Sanchez-Porro C."/>
            <person name="Hugenholtz P."/>
            <person name="Ventosa A."/>
        </authorList>
    </citation>
    <scope>NUCLEOTIDE SEQUENCE [LARGE SCALE GENOMIC DNA]</scope>
    <source>
        <strain evidence="3 4">DSM 17332</strain>
    </source>
</reference>
<evidence type="ECO:0000256" key="2">
    <source>
        <dbReference type="SAM" id="Phobius"/>
    </source>
</evidence>
<organism evidence="3 4">
    <name type="scientific">Halomonas mongoliensis</name>
    <dbReference type="NCBI Taxonomy" id="321265"/>
    <lineage>
        <taxon>Bacteria</taxon>
        <taxon>Pseudomonadati</taxon>
        <taxon>Pseudomonadota</taxon>
        <taxon>Gammaproteobacteria</taxon>
        <taxon>Oceanospirillales</taxon>
        <taxon>Halomonadaceae</taxon>
        <taxon>Halomonas</taxon>
    </lineage>
</organism>
<keyword evidence="2" id="KW-1133">Transmembrane helix</keyword>
<accession>A0ABU1GL37</accession>
<keyword evidence="1" id="KW-0175">Coiled coil</keyword>
<comment type="caution">
    <text evidence="3">The sequence shown here is derived from an EMBL/GenBank/DDBJ whole genome shotgun (WGS) entry which is preliminary data.</text>
</comment>
<proteinExistence type="predicted"/>
<dbReference type="EMBL" id="JARWAL010000005">
    <property type="protein sequence ID" value="MDR5892525.1"/>
    <property type="molecule type" value="Genomic_DNA"/>
</dbReference>
<feature type="transmembrane region" description="Helical" evidence="2">
    <location>
        <begin position="126"/>
        <end position="145"/>
    </location>
</feature>
<evidence type="ECO:0000256" key="1">
    <source>
        <dbReference type="SAM" id="Coils"/>
    </source>
</evidence>
<dbReference type="RefSeq" id="WP_309636302.1">
    <property type="nucleotide sequence ID" value="NZ_JARWAL010000005.1"/>
</dbReference>
<keyword evidence="2" id="KW-0812">Transmembrane</keyword>
<keyword evidence="4" id="KW-1185">Reference proteome</keyword>
<name>A0ABU1GL37_9GAMM</name>
<dbReference type="Pfam" id="PF10097">
    <property type="entry name" value="DUF2335"/>
    <property type="match status" value="1"/>
</dbReference>
<protein>
    <submittedName>
        <fullName evidence="3">DUF2335 domain-containing protein</fullName>
    </submittedName>
</protein>
<gene>
    <name evidence="3" type="ORF">QC820_06820</name>
</gene>
<evidence type="ECO:0000313" key="4">
    <source>
        <dbReference type="Proteomes" id="UP001252270"/>
    </source>
</evidence>
<dbReference type="InterPro" id="IPR019284">
    <property type="entry name" value="RP532"/>
</dbReference>
<dbReference type="Proteomes" id="UP001252270">
    <property type="component" value="Unassembled WGS sequence"/>
</dbReference>
<keyword evidence="2" id="KW-0472">Membrane</keyword>
<feature type="transmembrane region" description="Helical" evidence="2">
    <location>
        <begin position="102"/>
        <end position="120"/>
    </location>
</feature>
<sequence length="149" mass="16152">MTKQKAPSGNQQARELRFQAHQITHSAGPVPPAEEIARYEQIMPGAADRIFAMAEQEQQHRHQAENEQNAANARIADANIRASDSNVRAQDASIAEIRRGQWMAFLLGLAFLAITMTLGLRGHELAASALGLGGVAAVATVFIKVRSKQ</sequence>
<evidence type="ECO:0000313" key="3">
    <source>
        <dbReference type="EMBL" id="MDR5892525.1"/>
    </source>
</evidence>